<dbReference type="Gene3D" id="3.50.50.60">
    <property type="entry name" value="FAD/NAD(P)-binding domain"/>
    <property type="match status" value="1"/>
</dbReference>
<gene>
    <name evidence="7" type="ORF">I8751_27635</name>
</gene>
<dbReference type="AlphaFoldDB" id="A0A8J7L5H6"/>
<sequence>MKIQHICIIGAGISGLVAAKTFTEEGYEVTVFEKQKGLGGVWEKSRTYTGLTTQSPRDTYAFSDYPMPASYLEWPTAEQVRNYLESYAQNFGILEKIQFQTEVIQVERKTDIQAKWVVSVNSQDANRPKQHEFDFVLVCNGLFNIPKVPVLPGKEDFIASGGQVLHSTELNDISQFKGKRVIVVGFGRSATDIATSAATLAKECTLVFRHALWKVPKFFLGLVNLKYILLSRFGEAWLPYRQLQGIELVLHTIGKPLVWAFWQMNQIILRLQLGLDACGMLPDQPMSQSVNCSTAIAPDNFYQYLNTGKLKSKKTTIARFCNDGVELASGERLQADIVIFGTGFRQDVPFLEEKYRQMLIDDQGYFHLYRNLIHPDIPQLGFVGYNSSFFSQLTSEVGVWWLAEYAKGNLAIPSRFKMIEDMETEFHWWQTQWSQGRGNGGCISPFNFHHLEQLIQDMRVKSHTKGWQKLVQVMKPVNPSAYKNIRQQLQAKRSSSVNDSEIGSILTTTVVD</sequence>
<name>A0A8J7L5H6_9CYAN</name>
<keyword evidence="5" id="KW-0521">NADP</keyword>
<protein>
    <submittedName>
        <fullName evidence="7">NAD(P)-binding domain-containing protein</fullName>
    </submittedName>
</protein>
<evidence type="ECO:0000256" key="1">
    <source>
        <dbReference type="ARBA" id="ARBA00009183"/>
    </source>
</evidence>
<dbReference type="InterPro" id="IPR000960">
    <property type="entry name" value="Flavin_mOase"/>
</dbReference>
<dbReference type="InterPro" id="IPR036188">
    <property type="entry name" value="FAD/NAD-bd_sf"/>
</dbReference>
<reference evidence="7 8" key="1">
    <citation type="journal article" date="2021" name="Int. J. Syst. Evol. Microbiol.">
        <title>Amazonocrinis nigriterrae gen. nov., sp. nov., Atlanticothrix silvestris gen. nov., sp. nov. and Dendronalium phyllosphericum gen. nov., sp. nov., nostocacean cyanobacteria from Brazilian environments.</title>
        <authorList>
            <person name="Alvarenga D.O."/>
            <person name="Andreote A.P.D."/>
            <person name="Branco L.H.Z."/>
            <person name="Delbaje E."/>
            <person name="Cruz R.B."/>
            <person name="Varani A.M."/>
            <person name="Fiore M.F."/>
        </authorList>
    </citation>
    <scope>NUCLEOTIDE SEQUENCE [LARGE SCALE GENOMIC DNA]</scope>
    <source>
        <strain evidence="7 8">CENA357</strain>
    </source>
</reference>
<dbReference type="PANTHER" id="PTHR23023">
    <property type="entry name" value="DIMETHYLANILINE MONOOXYGENASE"/>
    <property type="match status" value="1"/>
</dbReference>
<dbReference type="Proteomes" id="UP000599391">
    <property type="component" value="Unassembled WGS sequence"/>
</dbReference>
<dbReference type="InterPro" id="IPR050346">
    <property type="entry name" value="FMO-like"/>
</dbReference>
<accession>A0A8J7L5H6</accession>
<dbReference type="PRINTS" id="PR00370">
    <property type="entry name" value="FMOXYGENASE"/>
</dbReference>
<keyword evidence="3" id="KW-0285">Flavoprotein</keyword>
<proteinExistence type="inferred from homology"/>
<keyword evidence="4" id="KW-0274">FAD</keyword>
<dbReference type="GO" id="GO:0050660">
    <property type="term" value="F:flavin adenine dinucleotide binding"/>
    <property type="evidence" value="ECO:0007669"/>
    <property type="project" value="InterPro"/>
</dbReference>
<evidence type="ECO:0000313" key="8">
    <source>
        <dbReference type="Proteomes" id="UP000599391"/>
    </source>
</evidence>
<dbReference type="RefSeq" id="WP_214442246.1">
    <property type="nucleotide sequence ID" value="NZ_JAECZB010000103.1"/>
</dbReference>
<dbReference type="PIRSF" id="PIRSF000332">
    <property type="entry name" value="FMO"/>
    <property type="match status" value="1"/>
</dbReference>
<evidence type="ECO:0000256" key="4">
    <source>
        <dbReference type="ARBA" id="ARBA00022827"/>
    </source>
</evidence>
<dbReference type="Pfam" id="PF00743">
    <property type="entry name" value="FMO-like"/>
    <property type="match status" value="1"/>
</dbReference>
<comment type="caution">
    <text evidence="7">The sequence shown here is derived from an EMBL/GenBank/DDBJ whole genome shotgun (WGS) entry which is preliminary data.</text>
</comment>
<evidence type="ECO:0000313" key="7">
    <source>
        <dbReference type="EMBL" id="MBH8556044.1"/>
    </source>
</evidence>
<keyword evidence="6" id="KW-0560">Oxidoreductase</keyword>
<dbReference type="GO" id="GO:0050661">
    <property type="term" value="F:NADP binding"/>
    <property type="evidence" value="ECO:0007669"/>
    <property type="project" value="InterPro"/>
</dbReference>
<dbReference type="EMBL" id="JAECZB010000103">
    <property type="protein sequence ID" value="MBH8556044.1"/>
    <property type="molecule type" value="Genomic_DNA"/>
</dbReference>
<evidence type="ECO:0000256" key="6">
    <source>
        <dbReference type="ARBA" id="ARBA00023002"/>
    </source>
</evidence>
<keyword evidence="8" id="KW-1185">Reference proteome</keyword>
<organism evidence="7 8">
    <name type="scientific">Atlanticothrix silvestris CENA357</name>
    <dbReference type="NCBI Taxonomy" id="1725252"/>
    <lineage>
        <taxon>Bacteria</taxon>
        <taxon>Bacillati</taxon>
        <taxon>Cyanobacteriota</taxon>
        <taxon>Cyanophyceae</taxon>
        <taxon>Nostocales</taxon>
        <taxon>Nodulariaceae</taxon>
        <taxon>Atlanticothrix</taxon>
        <taxon>Atlanticothrix silvestris</taxon>
    </lineage>
</organism>
<comment type="similarity">
    <text evidence="1">Belongs to the FMO family.</text>
</comment>
<dbReference type="InterPro" id="IPR020946">
    <property type="entry name" value="Flavin_mOase-like"/>
</dbReference>
<dbReference type="GO" id="GO:0004499">
    <property type="term" value="F:N,N-dimethylaniline monooxygenase activity"/>
    <property type="evidence" value="ECO:0007669"/>
    <property type="project" value="InterPro"/>
</dbReference>
<comment type="similarity">
    <text evidence="2">Belongs to the FAD-binding monooxygenase family.</text>
</comment>
<dbReference type="SUPFAM" id="SSF51905">
    <property type="entry name" value="FAD/NAD(P)-binding domain"/>
    <property type="match status" value="2"/>
</dbReference>
<evidence type="ECO:0000256" key="5">
    <source>
        <dbReference type="ARBA" id="ARBA00022857"/>
    </source>
</evidence>
<evidence type="ECO:0000256" key="3">
    <source>
        <dbReference type="ARBA" id="ARBA00022630"/>
    </source>
</evidence>
<evidence type="ECO:0000256" key="2">
    <source>
        <dbReference type="ARBA" id="ARBA00010139"/>
    </source>
</evidence>